<feature type="domain" description="Phage terminase large subunit GpA ATPase" evidence="2">
    <location>
        <begin position="52"/>
        <end position="305"/>
    </location>
</feature>
<proteinExistence type="predicted"/>
<evidence type="ECO:0000256" key="1">
    <source>
        <dbReference type="SAM" id="MobiDB-lite"/>
    </source>
</evidence>
<accession>A0A149TME7</accession>
<dbReference type="InterPro" id="IPR046453">
    <property type="entry name" value="GpA_ATPase"/>
</dbReference>
<protein>
    <submittedName>
        <fullName evidence="4">Terminase</fullName>
    </submittedName>
</protein>
<dbReference type="GO" id="GO:0016887">
    <property type="term" value="F:ATP hydrolysis activity"/>
    <property type="evidence" value="ECO:0007669"/>
    <property type="project" value="InterPro"/>
</dbReference>
<dbReference type="InterPro" id="IPR046454">
    <property type="entry name" value="GpA_endonuclease"/>
</dbReference>
<name>A0A149TME7_9PROT</name>
<feature type="region of interest" description="Disordered" evidence="1">
    <location>
        <begin position="683"/>
        <end position="706"/>
    </location>
</feature>
<dbReference type="PANTHER" id="PTHR34413">
    <property type="entry name" value="PROPHAGE TAIL FIBER ASSEMBLY PROTEIN HOMOLOG TFAE-RELATED-RELATED"/>
    <property type="match status" value="1"/>
</dbReference>
<reference evidence="4 5" key="1">
    <citation type="submission" date="2015-06" db="EMBL/GenBank/DDBJ databases">
        <title>Improved classification and identification of acetic acid bacteria using matrix-assisted laser desorption/ionization time-of-flight mass spectrometry; Gluconobacter nephelii and Gluconobacter uchimurae are later heterotypic synonyms of Gluconobacter japonicus and Gluconobacter oxydans, respectively.</title>
        <authorList>
            <person name="Li L."/>
            <person name="Cleenwerck I."/>
            <person name="De Vuyst L."/>
            <person name="Vandamme P."/>
        </authorList>
    </citation>
    <scope>NUCLEOTIDE SEQUENCE [LARGE SCALE GENOMIC DNA]</scope>
    <source>
        <strain evidence="4 5">LMG 1768</strain>
    </source>
</reference>
<evidence type="ECO:0000313" key="4">
    <source>
        <dbReference type="EMBL" id="KXV50223.1"/>
    </source>
</evidence>
<organism evidence="4 5">
    <name type="scientific">Gluconobacter albidus</name>
    <dbReference type="NCBI Taxonomy" id="318683"/>
    <lineage>
        <taxon>Bacteria</taxon>
        <taxon>Pseudomonadati</taxon>
        <taxon>Pseudomonadota</taxon>
        <taxon>Alphaproteobacteria</taxon>
        <taxon>Acetobacterales</taxon>
        <taxon>Acetobacteraceae</taxon>
        <taxon>Gluconobacter</taxon>
    </lineage>
</organism>
<feature type="domain" description="Terminase large subunit GpA endonuclease" evidence="3">
    <location>
        <begin position="327"/>
        <end position="648"/>
    </location>
</feature>
<dbReference type="Proteomes" id="UP000075636">
    <property type="component" value="Unassembled WGS sequence"/>
</dbReference>
<comment type="caution">
    <text evidence="4">The sequence shown here is derived from an EMBL/GenBank/DDBJ whole genome shotgun (WGS) entry which is preliminary data.</text>
</comment>
<dbReference type="AlphaFoldDB" id="A0A149TME7"/>
<sequence length="717" mass="79617">MSDSFISPEEVLFADPRSIIAQAIESYRPAEEINVADYAAKHRILDNRGGGFVGRWSHDEAPYLVGPMEALTEQRYLTTAVVGPARSGKTTIGQNWLLQSVDVDPADFLVYAQTDDVIESYVKREIAPMIDAHPSMKEKLGTRPVDNSLKFKRFRSMWIEFLAAAYNNLINKSAPRIIMTEIDAYPANLGDAYALASIRRETFGQESMVLAESHPDAALGSDPSKWTNGIMKLYRDSDRHIWWWPCPHCNGFSSPNPTASVPMTLHWNADAPLDEIRDSAALLCPHCGTLIEDKWRRAMNRDGIWVGRGQDISQDGEVSGELVASTTAGFWITGLMSPFIIGGMGSLAYDMVKAQRDFETTGDDKDLRAVTVKRWGLPYQPPRAAGSLDSQAIANRAEPGLRLGFVPEGVRFLTAAVDVQANRFEFMVRGWGVDGESWIIDYQKVTADPATSQKDWDDLLTSLEEARYPLADGSSRAMKILAVGYDSGGQDGVTLQAYGAWRRARRRRSAKRMGRFDGRDGWTILPLKGASTINAPALVVTYPDTQRKDRSAAARGEIPVGFFNPNRFKDDASTQLQVADIGAWRVHFPAGLLANEPPHPFFEQLVAEQRRPDGRWAKVTPSARNEALDLMVMTNVLAFLFGIARMPWSSPPVWAALWDENSNVVSSTETLVENLSKVTRAVSSWSGEKRAGAPTPVETARQSRQERLRRLVKRLPG</sequence>
<dbReference type="GO" id="GO:0004519">
    <property type="term" value="F:endonuclease activity"/>
    <property type="evidence" value="ECO:0007669"/>
    <property type="project" value="InterPro"/>
</dbReference>
<dbReference type="Pfam" id="PF05876">
    <property type="entry name" value="GpA_ATPase"/>
    <property type="match status" value="1"/>
</dbReference>
<evidence type="ECO:0000259" key="3">
    <source>
        <dbReference type="Pfam" id="PF20454"/>
    </source>
</evidence>
<evidence type="ECO:0000313" key="5">
    <source>
        <dbReference type="Proteomes" id="UP000075636"/>
    </source>
</evidence>
<dbReference type="PANTHER" id="PTHR34413:SF2">
    <property type="entry name" value="PROPHAGE TAIL FIBER ASSEMBLY PROTEIN HOMOLOG TFAE-RELATED"/>
    <property type="match status" value="1"/>
</dbReference>
<dbReference type="InterPro" id="IPR051220">
    <property type="entry name" value="TFA_Chaperone"/>
</dbReference>
<dbReference type="PATRIC" id="fig|318683.6.peg.3384"/>
<gene>
    <name evidence="4" type="ORF">AD945_02365</name>
</gene>
<evidence type="ECO:0000259" key="2">
    <source>
        <dbReference type="Pfam" id="PF05876"/>
    </source>
</evidence>
<dbReference type="RefSeq" id="WP_062106163.1">
    <property type="nucleotide sequence ID" value="NZ_LHZR01000083.1"/>
</dbReference>
<dbReference type="EMBL" id="LHZR01000083">
    <property type="protein sequence ID" value="KXV50223.1"/>
    <property type="molecule type" value="Genomic_DNA"/>
</dbReference>
<dbReference type="Pfam" id="PF20454">
    <property type="entry name" value="GpA_nuclease"/>
    <property type="match status" value="1"/>
</dbReference>
<dbReference type="OrthoDB" id="5181253at2"/>